<dbReference type="Proteomes" id="UP001165283">
    <property type="component" value="Unassembled WGS sequence"/>
</dbReference>
<feature type="transmembrane region" description="Helical" evidence="5">
    <location>
        <begin position="348"/>
        <end position="369"/>
    </location>
</feature>
<protein>
    <submittedName>
        <fullName evidence="7">MFS transporter</fullName>
    </submittedName>
</protein>
<evidence type="ECO:0000256" key="4">
    <source>
        <dbReference type="ARBA" id="ARBA00023136"/>
    </source>
</evidence>
<dbReference type="EMBL" id="JAGSOV010000069">
    <property type="protein sequence ID" value="MCO1659636.1"/>
    <property type="molecule type" value="Genomic_DNA"/>
</dbReference>
<feature type="transmembrane region" description="Helical" evidence="5">
    <location>
        <begin position="226"/>
        <end position="248"/>
    </location>
</feature>
<accession>A0ABT1A9J4</accession>
<evidence type="ECO:0000259" key="6">
    <source>
        <dbReference type="PROSITE" id="PS50850"/>
    </source>
</evidence>
<sequence length="409" mass="40951">MNPNTTTTAQPADAAVRRARIAVVIAFLANGLAFATLIARTPSIRDTLGLSSGQLGLLLLCLSGGAVAGLPLSGPLVSRSGPARGVLLGMFSVALGLALVSTGLITGIVPVAAVGLAFCGLGSGIWDVSMNVEGADVERRLGRSLMPRLHAAFSIGTVAGAAIGAAAAGLGLPLSVQLLAVAVVLPIAAFPVTRAFLGRSGSTAQREEETGERRSALAAWREPRTLLIGLLVLGFAFTEGSANDWIAIAFVDGYGGGETLGAVAFGFFVSAMTVGRMFGGSMLERYGRVAVLRATALLAVAGLLLVLLGGSTPVALVGALLWGVGASLGFPVGMSAAADDPAHAAARVSVVSSVGYTAFLAGPPLIGLLAEHSGILRALFVVLGALVLGLLAVGAARPLPGAEQAERAH</sequence>
<dbReference type="CDD" id="cd17393">
    <property type="entry name" value="MFS_MosC_like"/>
    <property type="match status" value="1"/>
</dbReference>
<keyword evidence="8" id="KW-1185">Reference proteome</keyword>
<dbReference type="PANTHER" id="PTHR23514">
    <property type="entry name" value="BYPASS OF STOP CODON PROTEIN 6"/>
    <property type="match status" value="1"/>
</dbReference>
<feature type="transmembrane region" description="Helical" evidence="5">
    <location>
        <begin position="178"/>
        <end position="197"/>
    </location>
</feature>
<feature type="transmembrane region" description="Helical" evidence="5">
    <location>
        <begin position="21"/>
        <end position="39"/>
    </location>
</feature>
<feature type="domain" description="Major facilitator superfamily (MFS) profile" evidence="6">
    <location>
        <begin position="19"/>
        <end position="401"/>
    </location>
</feature>
<dbReference type="Pfam" id="PF07690">
    <property type="entry name" value="MFS_1"/>
    <property type="match status" value="1"/>
</dbReference>
<feature type="transmembrane region" description="Helical" evidence="5">
    <location>
        <begin position="149"/>
        <end position="172"/>
    </location>
</feature>
<organism evidence="7 8">
    <name type="scientific">Pseudonocardia humida</name>
    <dbReference type="NCBI Taxonomy" id="2800819"/>
    <lineage>
        <taxon>Bacteria</taxon>
        <taxon>Bacillati</taxon>
        <taxon>Actinomycetota</taxon>
        <taxon>Actinomycetes</taxon>
        <taxon>Pseudonocardiales</taxon>
        <taxon>Pseudonocardiaceae</taxon>
        <taxon>Pseudonocardia</taxon>
    </lineage>
</organism>
<dbReference type="InterPro" id="IPR036259">
    <property type="entry name" value="MFS_trans_sf"/>
</dbReference>
<dbReference type="InterPro" id="IPR020846">
    <property type="entry name" value="MFS_dom"/>
</dbReference>
<gene>
    <name evidence="7" type="ORF">KDL28_31655</name>
</gene>
<feature type="transmembrane region" description="Helical" evidence="5">
    <location>
        <begin position="85"/>
        <end position="105"/>
    </location>
</feature>
<dbReference type="InterPro" id="IPR011701">
    <property type="entry name" value="MFS"/>
</dbReference>
<dbReference type="SUPFAM" id="SSF103473">
    <property type="entry name" value="MFS general substrate transporter"/>
    <property type="match status" value="1"/>
</dbReference>
<name>A0ABT1A9J4_9PSEU</name>
<feature type="transmembrane region" description="Helical" evidence="5">
    <location>
        <begin position="314"/>
        <end position="336"/>
    </location>
</feature>
<comment type="subcellular location">
    <subcellularLocation>
        <location evidence="1">Cell membrane</location>
        <topology evidence="1">Multi-pass membrane protein</topology>
    </subcellularLocation>
</comment>
<keyword evidence="2 5" id="KW-0812">Transmembrane</keyword>
<dbReference type="Gene3D" id="1.20.1250.20">
    <property type="entry name" value="MFS general substrate transporter like domains"/>
    <property type="match status" value="1"/>
</dbReference>
<feature type="transmembrane region" description="Helical" evidence="5">
    <location>
        <begin position="375"/>
        <end position="396"/>
    </location>
</feature>
<proteinExistence type="predicted"/>
<feature type="transmembrane region" description="Helical" evidence="5">
    <location>
        <begin position="111"/>
        <end position="128"/>
    </location>
</feature>
<evidence type="ECO:0000256" key="2">
    <source>
        <dbReference type="ARBA" id="ARBA00022692"/>
    </source>
</evidence>
<keyword evidence="3 5" id="KW-1133">Transmembrane helix</keyword>
<reference evidence="7" key="1">
    <citation type="submission" date="2021-04" db="EMBL/GenBank/DDBJ databases">
        <title>Pseudonocardia sp. nov., isolated from sandy soil of mangrove forest.</title>
        <authorList>
            <person name="Zan Z."/>
            <person name="Huang R."/>
            <person name="Liu W."/>
        </authorList>
    </citation>
    <scope>NUCLEOTIDE SEQUENCE</scope>
    <source>
        <strain evidence="7">S2-4</strain>
    </source>
</reference>
<dbReference type="PANTHER" id="PTHR23514:SF13">
    <property type="entry name" value="INNER MEMBRANE PROTEIN YBJJ"/>
    <property type="match status" value="1"/>
</dbReference>
<evidence type="ECO:0000256" key="5">
    <source>
        <dbReference type="SAM" id="Phobius"/>
    </source>
</evidence>
<keyword evidence="4 5" id="KW-0472">Membrane</keyword>
<evidence type="ECO:0000313" key="7">
    <source>
        <dbReference type="EMBL" id="MCO1659636.1"/>
    </source>
</evidence>
<dbReference type="PROSITE" id="PS50850">
    <property type="entry name" value="MFS"/>
    <property type="match status" value="1"/>
</dbReference>
<feature type="transmembrane region" description="Helical" evidence="5">
    <location>
        <begin position="260"/>
        <end position="278"/>
    </location>
</feature>
<evidence type="ECO:0000256" key="1">
    <source>
        <dbReference type="ARBA" id="ARBA00004651"/>
    </source>
</evidence>
<evidence type="ECO:0000313" key="8">
    <source>
        <dbReference type="Proteomes" id="UP001165283"/>
    </source>
</evidence>
<feature type="transmembrane region" description="Helical" evidence="5">
    <location>
        <begin position="51"/>
        <end position="73"/>
    </location>
</feature>
<evidence type="ECO:0000256" key="3">
    <source>
        <dbReference type="ARBA" id="ARBA00022989"/>
    </source>
</evidence>
<dbReference type="InterPro" id="IPR051788">
    <property type="entry name" value="MFS_Transporter"/>
</dbReference>
<dbReference type="RefSeq" id="WP_252444503.1">
    <property type="nucleotide sequence ID" value="NZ_JAGSOV010000069.1"/>
</dbReference>
<feature type="transmembrane region" description="Helical" evidence="5">
    <location>
        <begin position="290"/>
        <end position="308"/>
    </location>
</feature>
<comment type="caution">
    <text evidence="7">The sequence shown here is derived from an EMBL/GenBank/DDBJ whole genome shotgun (WGS) entry which is preliminary data.</text>
</comment>